<proteinExistence type="predicted"/>
<evidence type="ECO:0000313" key="3">
    <source>
        <dbReference type="Proteomes" id="UP000182712"/>
    </source>
</evidence>
<organism evidence="2 3">
    <name type="scientific">Streptococcus gallolyticus</name>
    <dbReference type="NCBI Taxonomy" id="315405"/>
    <lineage>
        <taxon>Bacteria</taxon>
        <taxon>Bacillati</taxon>
        <taxon>Bacillota</taxon>
        <taxon>Bacilli</taxon>
        <taxon>Lactobacillales</taxon>
        <taxon>Streptococcaceae</taxon>
        <taxon>Streptococcus</taxon>
    </lineage>
</organism>
<gene>
    <name evidence="2" type="ORF">SAMN04487840_10366</name>
</gene>
<reference evidence="2 3" key="1">
    <citation type="submission" date="2016-10" db="EMBL/GenBank/DDBJ databases">
        <authorList>
            <person name="de Groot N.N."/>
        </authorList>
    </citation>
    <scope>NUCLEOTIDE SEQUENCE [LARGE SCALE GENOMIC DNA]</scope>
    <source>
        <strain evidence="2 3">VTM2R47</strain>
    </source>
</reference>
<evidence type="ECO:0000313" key="2">
    <source>
        <dbReference type="EMBL" id="SER34972.1"/>
    </source>
</evidence>
<dbReference type="Proteomes" id="UP000182712">
    <property type="component" value="Unassembled WGS sequence"/>
</dbReference>
<name>A0A1H9NGB6_9STRE</name>
<accession>A0A1H9NGB6</accession>
<keyword evidence="1" id="KW-0812">Transmembrane</keyword>
<dbReference type="AlphaFoldDB" id="A0A1H9NGB6"/>
<keyword evidence="1" id="KW-1133">Transmembrane helix</keyword>
<protein>
    <submittedName>
        <fullName evidence="2">Uncharacterized protein</fullName>
    </submittedName>
</protein>
<keyword evidence="1" id="KW-0472">Membrane</keyword>
<feature type="transmembrane region" description="Helical" evidence="1">
    <location>
        <begin position="15"/>
        <end position="35"/>
    </location>
</feature>
<sequence>MSQEIKRHINLWSNLLIWLVMVTLGSTTYIVCYTLRITK</sequence>
<dbReference type="EMBL" id="FOGM01000003">
    <property type="protein sequence ID" value="SER34972.1"/>
    <property type="molecule type" value="Genomic_DNA"/>
</dbReference>
<evidence type="ECO:0000256" key="1">
    <source>
        <dbReference type="SAM" id="Phobius"/>
    </source>
</evidence>